<keyword evidence="1" id="KW-0812">Transmembrane</keyword>
<accession>A0A346B2B2</accession>
<keyword evidence="1" id="KW-0472">Membrane</keyword>
<evidence type="ECO:0000256" key="1">
    <source>
        <dbReference type="SAM" id="Phobius"/>
    </source>
</evidence>
<dbReference type="Proteomes" id="UP000254337">
    <property type="component" value="Chromosome"/>
</dbReference>
<keyword evidence="3" id="KW-1185">Reference proteome</keyword>
<evidence type="ECO:0000313" key="2">
    <source>
        <dbReference type="EMBL" id="AXL22255.1"/>
    </source>
</evidence>
<protein>
    <submittedName>
        <fullName evidence="2">Uncharacterized protein</fullName>
    </submittedName>
</protein>
<dbReference type="RefSeq" id="WP_107196610.1">
    <property type="nucleotide sequence ID" value="NZ_CP029462.1"/>
</dbReference>
<reference evidence="2 3" key="1">
    <citation type="submission" date="2018-05" db="EMBL/GenBank/DDBJ databases">
        <title>Complete genome sequence of Megasphaera sp. AJH120T, isolated from the ceca of a chicken.</title>
        <authorList>
            <person name="Maki J."/>
            <person name="Looft T."/>
        </authorList>
    </citation>
    <scope>NUCLEOTIDE SEQUENCE [LARGE SCALE GENOMIC DNA]</scope>
    <source>
        <strain evidence="2 3">AJH120</strain>
    </source>
</reference>
<dbReference type="EMBL" id="CP029462">
    <property type="protein sequence ID" value="AXL22255.1"/>
    <property type="molecule type" value="Genomic_DNA"/>
</dbReference>
<dbReference type="OrthoDB" id="9984045at2"/>
<feature type="transmembrane region" description="Helical" evidence="1">
    <location>
        <begin position="7"/>
        <end position="26"/>
    </location>
</feature>
<proteinExistence type="predicted"/>
<dbReference type="KEGG" id="meg:DKB62_12170"/>
<sequence>MKLPFTITCKSIVILVIVCICGVVHYETTPPRQLYPDTLNLIEAGGLNDSTIVYRIVEQELAFHKSKRLLVEGKIFDYKNIFVIPEENPEDPEEKRFRVTYSVQTKDDYWKSDNGEPWEDDWILNKYTYVRLEKDITRYRLVNLGPKP</sequence>
<evidence type="ECO:0000313" key="3">
    <source>
        <dbReference type="Proteomes" id="UP000254337"/>
    </source>
</evidence>
<name>A0A346B2B2_9FIRM</name>
<gene>
    <name evidence="2" type="ORF">DKB62_12170</name>
</gene>
<keyword evidence="1" id="KW-1133">Transmembrane helix</keyword>
<dbReference type="AlphaFoldDB" id="A0A346B2B2"/>
<organism evidence="2 3">
    <name type="scientific">Megasphaera stantonii</name>
    <dbReference type="NCBI Taxonomy" id="2144175"/>
    <lineage>
        <taxon>Bacteria</taxon>
        <taxon>Bacillati</taxon>
        <taxon>Bacillota</taxon>
        <taxon>Negativicutes</taxon>
        <taxon>Veillonellales</taxon>
        <taxon>Veillonellaceae</taxon>
        <taxon>Megasphaera</taxon>
    </lineage>
</organism>